<dbReference type="CDD" id="cd16021">
    <property type="entry name" value="ALP_like"/>
    <property type="match status" value="1"/>
</dbReference>
<dbReference type="RefSeq" id="XP_011305014.1">
    <property type="nucleotide sequence ID" value="XM_011306712.1"/>
</dbReference>
<keyword evidence="2" id="KW-1185">Reference proteome</keyword>
<evidence type="ECO:0000313" key="3">
    <source>
        <dbReference type="RefSeq" id="XP_011305013.1"/>
    </source>
</evidence>
<dbReference type="RefSeq" id="XP_011305017.1">
    <property type="nucleotide sequence ID" value="XM_011306715.1"/>
</dbReference>
<evidence type="ECO:0000313" key="2">
    <source>
        <dbReference type="Proteomes" id="UP000694866"/>
    </source>
</evidence>
<dbReference type="RefSeq" id="XP_011305020.1">
    <property type="nucleotide sequence ID" value="XM_011306718.1"/>
</dbReference>
<dbReference type="RefSeq" id="XP_011305016.1">
    <property type="nucleotide sequence ID" value="XM_011306714.1"/>
</dbReference>
<accession>A0A9R1T8Y4</accession>
<dbReference type="Proteomes" id="UP000694866">
    <property type="component" value="Unplaced"/>
</dbReference>
<evidence type="ECO:0000313" key="5">
    <source>
        <dbReference type="RefSeq" id="XP_011305016.1"/>
    </source>
</evidence>
<feature type="transmembrane region" description="Helical" evidence="1">
    <location>
        <begin position="95"/>
        <end position="113"/>
    </location>
</feature>
<dbReference type="AlphaFoldDB" id="A0A9R1T8Y4"/>
<sequence>MVRCDVFKGVGIEMENDCCTPLLEENNHSDEEEAVNQLTQSLLDSSRKGGFDSNINNSENGFSESLSRSKLQNTMRSKWFRPGECIRKKIAPMKLLLSFILIFSLYFISGRYMEYDRYLPHKVYDLEDELVDGYLVWNPKCHMVSENPMDSSITKYIKKQKFEACSAGSLLTYTEKNINGSYSLVINQTVATSYKKFVCCWSTITRTPPKKPPTGEWDTKIDQGKCHDFENRVQLPADVETVMISCRRKGAAKNILYENIHPILNPAKVQSRLNSSEQLDQAQTNQTKMRRKMSILVLGIDSVSRLNFQRSLPKTMRYLIDTGWINLQGYNKIGDNTFPNLMAILTGQNMTTAYSNCKPTQAYALDNCPFLWHNFRNAGYVTAYAEDVVPLSTFNYLKVGFVEPPTDYYLRPYMIATEKLLKPKKRFNAKYCTGPELAIDRIFNYALDFAKTFIGSPYFGFFWTNTVSHEDVNGPSSMDDHFLEMFEKFEKSGVSNDTMMVFLSDHGMRWGELRNTFIGWYEERLPFIYLKLPEWMKDDPSVFQSLRINEHRLTSPYDLYETFRDILIKSGGDANVSSGCSTCQSLLKPVPIERGCADAGVSPHWCTCTAFKPANTDDDVAKEGAKAFIKHVENAIKDYKNKKGKRLCAKLRIKKIHRADKIIDLNNFSNHSITVEGYFYLIEVTPGGGKFETTIRVHGKGNYSVSDEEISRINSYAESAKCLDHGSKRFCHCIK</sequence>
<evidence type="ECO:0000256" key="1">
    <source>
        <dbReference type="SAM" id="Phobius"/>
    </source>
</evidence>
<organism evidence="2 9">
    <name type="scientific">Fopius arisanus</name>
    <dbReference type="NCBI Taxonomy" id="64838"/>
    <lineage>
        <taxon>Eukaryota</taxon>
        <taxon>Metazoa</taxon>
        <taxon>Ecdysozoa</taxon>
        <taxon>Arthropoda</taxon>
        <taxon>Hexapoda</taxon>
        <taxon>Insecta</taxon>
        <taxon>Pterygota</taxon>
        <taxon>Neoptera</taxon>
        <taxon>Endopterygota</taxon>
        <taxon>Hymenoptera</taxon>
        <taxon>Apocrita</taxon>
        <taxon>Ichneumonoidea</taxon>
        <taxon>Braconidae</taxon>
        <taxon>Opiinae</taxon>
        <taxon>Fopius</taxon>
    </lineage>
</organism>
<evidence type="ECO:0000313" key="6">
    <source>
        <dbReference type="RefSeq" id="XP_011305017.1"/>
    </source>
</evidence>
<dbReference type="PANTHER" id="PTHR10974">
    <property type="entry name" value="FI08016P-RELATED"/>
    <property type="match status" value="1"/>
</dbReference>
<dbReference type="PANTHER" id="PTHR10974:SF9">
    <property type="entry name" value="DUF229 DOMAIN CONTAINING PROTEIN-RELATED"/>
    <property type="match status" value="1"/>
</dbReference>
<evidence type="ECO:0000313" key="4">
    <source>
        <dbReference type="RefSeq" id="XP_011305014.1"/>
    </source>
</evidence>
<keyword evidence="1" id="KW-0472">Membrane</keyword>
<accession>A0A9R1T987</accession>
<dbReference type="OrthoDB" id="413313at2759"/>
<reference evidence="3 4" key="1">
    <citation type="submission" date="2025-04" db="UniProtKB">
        <authorList>
            <consortium name="RefSeq"/>
        </authorList>
    </citation>
    <scope>IDENTIFICATION</scope>
    <source>
        <strain evidence="3 4">USDA-PBARC FA_bdor</strain>
        <tissue evidence="3 4">Whole organism</tissue>
    </source>
</reference>
<evidence type="ECO:0000313" key="10">
    <source>
        <dbReference type="RefSeq" id="XP_011305022.1"/>
    </source>
</evidence>
<dbReference type="Pfam" id="PF02995">
    <property type="entry name" value="DUF229"/>
    <property type="match status" value="1"/>
</dbReference>
<dbReference type="RefSeq" id="XP_011305018.1">
    <property type="nucleotide sequence ID" value="XM_011306716.1"/>
</dbReference>
<protein>
    <submittedName>
        <fullName evidence="3 4">Uncharacterized protein</fullName>
    </submittedName>
</protein>
<accession>A0A9R1T7X6</accession>
<dbReference type="InterPro" id="IPR017850">
    <property type="entry name" value="Alkaline_phosphatase_core_sf"/>
</dbReference>
<evidence type="ECO:0000313" key="7">
    <source>
        <dbReference type="RefSeq" id="XP_011305018.1"/>
    </source>
</evidence>
<dbReference type="GO" id="GO:0005615">
    <property type="term" value="C:extracellular space"/>
    <property type="evidence" value="ECO:0007669"/>
    <property type="project" value="TreeGrafter"/>
</dbReference>
<accession>A0A9R1U2R8</accession>
<dbReference type="RefSeq" id="XP_011305013.1">
    <property type="nucleotide sequence ID" value="XM_011306711.1"/>
</dbReference>
<gene>
    <name evidence="3 4 5 6 7 8 9 10" type="primary">LOC105267690</name>
</gene>
<name>A0A9R1T8Y4_9HYME</name>
<keyword evidence="1" id="KW-0812">Transmembrane</keyword>
<accession>A0A9R1T9K3</accession>
<dbReference type="KEGG" id="fas:105267690"/>
<dbReference type="RefSeq" id="XP_011305022.1">
    <property type="nucleotide sequence ID" value="XM_011306720.1"/>
</dbReference>
<dbReference type="GeneID" id="105267690"/>
<dbReference type="InterPro" id="IPR004245">
    <property type="entry name" value="DUF229"/>
</dbReference>
<proteinExistence type="predicted"/>
<dbReference type="FunFam" id="3.40.720.10:FF:000017">
    <property type="entry name" value="Predicted protein"/>
    <property type="match status" value="1"/>
</dbReference>
<dbReference type="RefSeq" id="XP_011305019.1">
    <property type="nucleotide sequence ID" value="XM_011306717.1"/>
</dbReference>
<dbReference type="Gene3D" id="3.40.720.10">
    <property type="entry name" value="Alkaline Phosphatase, subunit A"/>
    <property type="match status" value="1"/>
</dbReference>
<accession>A0A9R1T979</accession>
<evidence type="ECO:0000313" key="9">
    <source>
        <dbReference type="RefSeq" id="XP_011305020.1"/>
    </source>
</evidence>
<dbReference type="SUPFAM" id="SSF53649">
    <property type="entry name" value="Alkaline phosphatase-like"/>
    <property type="match status" value="1"/>
</dbReference>
<evidence type="ECO:0000313" key="8">
    <source>
        <dbReference type="RefSeq" id="XP_011305019.1"/>
    </source>
</evidence>
<accession>A0A9R1U2C7</accession>
<keyword evidence="1" id="KW-1133">Transmembrane helix</keyword>
<accession>A0A9R1T9B7</accession>